<protein>
    <submittedName>
        <fullName evidence="5">Autorepressor SdpR family transcription factor</fullName>
    </submittedName>
</protein>
<dbReference type="InterPro" id="IPR001845">
    <property type="entry name" value="HTH_ArsR_DNA-bd_dom"/>
</dbReference>
<dbReference type="EMBL" id="JAOPMH010000007">
    <property type="protein sequence ID" value="MDH7890145.1"/>
    <property type="molecule type" value="Genomic_DNA"/>
</dbReference>
<keyword evidence="2" id="KW-0238">DNA-binding</keyword>
<evidence type="ECO:0000313" key="7">
    <source>
        <dbReference type="Proteomes" id="UP001161916"/>
    </source>
</evidence>
<evidence type="ECO:0000259" key="4">
    <source>
        <dbReference type="PROSITE" id="PS50987"/>
    </source>
</evidence>
<evidence type="ECO:0000313" key="6">
    <source>
        <dbReference type="EMBL" id="MDH7899546.1"/>
    </source>
</evidence>
<organism evidence="5 7">
    <name type="scientific">Bifidobacterium catenulatum subsp. kashiwanohense</name>
    <dbReference type="NCBI Taxonomy" id="630129"/>
    <lineage>
        <taxon>Bacteria</taxon>
        <taxon>Bacillati</taxon>
        <taxon>Actinomycetota</taxon>
        <taxon>Actinomycetes</taxon>
        <taxon>Bifidobacteriales</taxon>
        <taxon>Bifidobacteriaceae</taxon>
        <taxon>Bifidobacterium</taxon>
    </lineage>
</organism>
<dbReference type="RefSeq" id="WP_033501153.1">
    <property type="nucleotide sequence ID" value="NZ_CP026729.1"/>
</dbReference>
<accession>A0AA43T600</accession>
<dbReference type="Gene3D" id="1.10.10.10">
    <property type="entry name" value="Winged helix-like DNA-binding domain superfamily/Winged helix DNA-binding domain"/>
    <property type="match status" value="1"/>
</dbReference>
<proteinExistence type="predicted"/>
<dbReference type="CDD" id="cd00090">
    <property type="entry name" value="HTH_ARSR"/>
    <property type="match status" value="1"/>
</dbReference>
<dbReference type="Pfam" id="PF01022">
    <property type="entry name" value="HTH_5"/>
    <property type="match status" value="1"/>
</dbReference>
<evidence type="ECO:0000256" key="3">
    <source>
        <dbReference type="ARBA" id="ARBA00023163"/>
    </source>
</evidence>
<keyword evidence="1" id="KW-0805">Transcription regulation</keyword>
<reference evidence="5" key="2">
    <citation type="journal article" date="2023" name="Gut Microbes">
        <title>Characterization of Bifidobacterium kashiwanohense that utilizes both milk- and plant-derived oligosaccharides.</title>
        <authorList>
            <person name="Orihara K."/>
            <person name="Yahagi K."/>
            <person name="Saito Y."/>
            <person name="Watanabe Y."/>
            <person name="Sasai T."/>
            <person name="Hara T."/>
            <person name="Tsukuda N."/>
            <person name="Oki K."/>
            <person name="Fujimoto J."/>
            <person name="Matsuki T."/>
        </authorList>
    </citation>
    <scope>NUCLEOTIDE SEQUENCE</scope>
    <source>
        <strain evidence="6">YIT 13057</strain>
        <strain evidence="5">YIT 13062</strain>
    </source>
</reference>
<dbReference type="NCBIfam" id="NF033789">
    <property type="entry name" value="repress_SdpR"/>
    <property type="match status" value="1"/>
</dbReference>
<dbReference type="InterPro" id="IPR047796">
    <property type="entry name" value="SdpR-like_repress"/>
</dbReference>
<dbReference type="PROSITE" id="PS50987">
    <property type="entry name" value="HTH_ARSR_2"/>
    <property type="match status" value="1"/>
</dbReference>
<evidence type="ECO:0000313" key="5">
    <source>
        <dbReference type="EMBL" id="MDH7890145.1"/>
    </source>
</evidence>
<dbReference type="InterPro" id="IPR036388">
    <property type="entry name" value="WH-like_DNA-bd_sf"/>
</dbReference>
<dbReference type="SUPFAM" id="SSF46785">
    <property type="entry name" value="Winged helix' DNA-binding domain"/>
    <property type="match status" value="1"/>
</dbReference>
<dbReference type="Proteomes" id="UP001161916">
    <property type="component" value="Unassembled WGS sequence"/>
</dbReference>
<feature type="domain" description="HTH arsR-type" evidence="4">
    <location>
        <begin position="1"/>
        <end position="88"/>
    </location>
</feature>
<dbReference type="SMART" id="SM00418">
    <property type="entry name" value="HTH_ARSR"/>
    <property type="match status" value="1"/>
</dbReference>
<dbReference type="NCBIfam" id="NF033788">
    <property type="entry name" value="HTH_metalloreg"/>
    <property type="match status" value="1"/>
</dbReference>
<dbReference type="PANTHER" id="PTHR33154">
    <property type="entry name" value="TRANSCRIPTIONAL REGULATOR, ARSR FAMILY"/>
    <property type="match status" value="1"/>
</dbReference>
<dbReference type="PANTHER" id="PTHR33154:SF33">
    <property type="entry name" value="TRANSCRIPTIONAL REPRESSOR SDPR"/>
    <property type="match status" value="1"/>
</dbReference>
<evidence type="ECO:0000256" key="2">
    <source>
        <dbReference type="ARBA" id="ARBA00023125"/>
    </source>
</evidence>
<dbReference type="InterPro" id="IPR051081">
    <property type="entry name" value="HTH_MetalResp_TranReg"/>
</dbReference>
<dbReference type="GO" id="GO:0003700">
    <property type="term" value="F:DNA-binding transcription factor activity"/>
    <property type="evidence" value="ECO:0007669"/>
    <property type="project" value="InterPro"/>
</dbReference>
<dbReference type="Proteomes" id="UP001157379">
    <property type="component" value="Unassembled WGS sequence"/>
</dbReference>
<dbReference type="PRINTS" id="PR00778">
    <property type="entry name" value="HTHARSR"/>
</dbReference>
<dbReference type="AlphaFoldDB" id="A0AA43T600"/>
<name>A0AA43T600_9BIFI</name>
<sequence>MAGEGFKALSDPTRRRILELLRECDMTAGELAEQFNMSKPSISHHLTTLKTAGLVTDERHGQNIIYSLNTTVMQDLIGWFMGFMDSDGNVNQANDQTGNK</sequence>
<comment type="caution">
    <text evidence="5">The sequence shown here is derived from an EMBL/GenBank/DDBJ whole genome shotgun (WGS) entry which is preliminary data.</text>
</comment>
<dbReference type="InterPro" id="IPR011991">
    <property type="entry name" value="ArsR-like_HTH"/>
</dbReference>
<keyword evidence="3" id="KW-0804">Transcription</keyword>
<evidence type="ECO:0000256" key="1">
    <source>
        <dbReference type="ARBA" id="ARBA00023015"/>
    </source>
</evidence>
<reference evidence="5" key="1">
    <citation type="submission" date="2022-09" db="EMBL/GenBank/DDBJ databases">
        <authorList>
            <person name="Orihara K."/>
        </authorList>
    </citation>
    <scope>NUCLEOTIDE SEQUENCE</scope>
    <source>
        <strain evidence="6">YIT 13057</strain>
        <strain evidence="5">YIT 13062</strain>
    </source>
</reference>
<dbReference type="InterPro" id="IPR036390">
    <property type="entry name" value="WH_DNA-bd_sf"/>
</dbReference>
<gene>
    <name evidence="6" type="ORF">OB936_04865</name>
    <name evidence="5" type="ORF">OB951_05960</name>
</gene>
<dbReference type="GO" id="GO:0003677">
    <property type="term" value="F:DNA binding"/>
    <property type="evidence" value="ECO:0007669"/>
    <property type="project" value="UniProtKB-KW"/>
</dbReference>
<dbReference type="EMBL" id="JAOPMD010000009">
    <property type="protein sequence ID" value="MDH7899546.1"/>
    <property type="molecule type" value="Genomic_DNA"/>
</dbReference>